<dbReference type="Pfam" id="PF00005">
    <property type="entry name" value="ABC_tran"/>
    <property type="match status" value="2"/>
</dbReference>
<keyword evidence="7" id="KW-1278">Translocase</keyword>
<keyword evidence="8" id="KW-0472">Membrane</keyword>
<dbReference type="PANTHER" id="PTHR43553:SF27">
    <property type="entry name" value="ENERGY-COUPLING FACTOR TRANSPORTER ATP-BINDING PROTEIN ECFA2"/>
    <property type="match status" value="1"/>
</dbReference>
<evidence type="ECO:0000256" key="6">
    <source>
        <dbReference type="ARBA" id="ARBA00022840"/>
    </source>
</evidence>
<evidence type="ECO:0000256" key="1">
    <source>
        <dbReference type="ARBA" id="ARBA00004202"/>
    </source>
</evidence>
<evidence type="ECO:0000256" key="4">
    <source>
        <dbReference type="ARBA" id="ARBA00022475"/>
    </source>
</evidence>
<dbReference type="InterPro" id="IPR050095">
    <property type="entry name" value="ECF_ABC_transporter_ATP-bd"/>
</dbReference>
<feature type="domain" description="ABC transporter" evidence="9">
    <location>
        <begin position="3"/>
        <end position="226"/>
    </location>
</feature>
<dbReference type="InterPro" id="IPR027417">
    <property type="entry name" value="P-loop_NTPase"/>
</dbReference>
<dbReference type="InterPro" id="IPR017871">
    <property type="entry name" value="ABC_transporter-like_CS"/>
</dbReference>
<dbReference type="GO" id="GO:0042626">
    <property type="term" value="F:ATPase-coupled transmembrane transporter activity"/>
    <property type="evidence" value="ECO:0007669"/>
    <property type="project" value="TreeGrafter"/>
</dbReference>
<dbReference type="InterPro" id="IPR015856">
    <property type="entry name" value="ABC_transpr_CbiO/EcfA_su"/>
</dbReference>
<feature type="domain" description="ABC transporter" evidence="9">
    <location>
        <begin position="222"/>
        <end position="449"/>
    </location>
</feature>
<keyword evidence="4" id="KW-1003">Cell membrane</keyword>
<evidence type="ECO:0000259" key="9">
    <source>
        <dbReference type="PROSITE" id="PS50893"/>
    </source>
</evidence>
<keyword evidence="3" id="KW-0813">Transport</keyword>
<dbReference type="Proteomes" id="UP001242513">
    <property type="component" value="Chromosome"/>
</dbReference>
<protein>
    <submittedName>
        <fullName evidence="11">ABC transporter ATP-binding protein</fullName>
    </submittedName>
    <submittedName>
        <fullName evidence="10">Energy-coupling factor transport system ATP-binding protein</fullName>
    </submittedName>
</protein>
<proteinExistence type="inferred from homology"/>
<evidence type="ECO:0000313" key="10">
    <source>
        <dbReference type="EMBL" id="SDA56140.1"/>
    </source>
</evidence>
<evidence type="ECO:0000256" key="5">
    <source>
        <dbReference type="ARBA" id="ARBA00022741"/>
    </source>
</evidence>
<dbReference type="Gene3D" id="3.40.50.300">
    <property type="entry name" value="P-loop containing nucleotide triphosphate hydrolases"/>
    <property type="match status" value="2"/>
</dbReference>
<dbReference type="GeneID" id="72685988"/>
<dbReference type="InterPro" id="IPR003593">
    <property type="entry name" value="AAA+_ATPase"/>
</dbReference>
<dbReference type="GO" id="GO:0005524">
    <property type="term" value="F:ATP binding"/>
    <property type="evidence" value="ECO:0007669"/>
    <property type="project" value="UniProtKB-KW"/>
</dbReference>
<dbReference type="Proteomes" id="UP000181860">
    <property type="component" value="Unassembled WGS sequence"/>
</dbReference>
<keyword evidence="6 11" id="KW-0067">ATP-binding</keyword>
<reference evidence="11" key="3">
    <citation type="submission" date="2023-04" db="EMBL/GenBank/DDBJ databases">
        <authorList>
            <person name="Wang Y."/>
        </authorList>
    </citation>
    <scope>NUCLEOTIDE SEQUENCE</scope>
    <source>
        <strain evidence="11">ZW18</strain>
    </source>
</reference>
<name>A0AAX3UC13_9LACO</name>
<keyword evidence="5" id="KW-0547">Nucleotide-binding</keyword>
<dbReference type="GO" id="GO:0016887">
    <property type="term" value="F:ATP hydrolysis activity"/>
    <property type="evidence" value="ECO:0007669"/>
    <property type="project" value="InterPro"/>
</dbReference>
<evidence type="ECO:0000313" key="13">
    <source>
        <dbReference type="Proteomes" id="UP001242513"/>
    </source>
</evidence>
<dbReference type="SUPFAM" id="SSF52540">
    <property type="entry name" value="P-loop containing nucleoside triphosphate hydrolases"/>
    <property type="match status" value="2"/>
</dbReference>
<dbReference type="CDD" id="cd03225">
    <property type="entry name" value="ABC_cobalt_CbiO_domain1"/>
    <property type="match status" value="2"/>
</dbReference>
<evidence type="ECO:0000256" key="7">
    <source>
        <dbReference type="ARBA" id="ARBA00022967"/>
    </source>
</evidence>
<accession>A0AAX3UC13</accession>
<dbReference type="InterPro" id="IPR003439">
    <property type="entry name" value="ABC_transporter-like_ATP-bd"/>
</dbReference>
<dbReference type="SMART" id="SM00382">
    <property type="entry name" value="AAA"/>
    <property type="match status" value="2"/>
</dbReference>
<dbReference type="PANTHER" id="PTHR43553">
    <property type="entry name" value="HEAVY METAL TRANSPORTER"/>
    <property type="match status" value="1"/>
</dbReference>
<evidence type="ECO:0000256" key="2">
    <source>
        <dbReference type="ARBA" id="ARBA00005417"/>
    </source>
</evidence>
<dbReference type="RefSeq" id="WP_013855108.1">
    <property type="nucleotide sequence ID" value="NZ_CP061341.1"/>
</dbReference>
<sequence>MTVTIKQATFSYEKDPIIQNLNMNIPVGFTLLVGPTGCGKSTLLKIIASLYPKYAGKMTGSVDLHGLKSAMMFQNAAEQFTMATPREEIIFALENLQITPANYAEHLQKAFEFTQIQDLLDQKIDTLSGGQQQRVALAVLIAMNVDIFLLDEPFASCDPEARQFLITKLAALAQNGKTIILSDHVLDSYERICDHLFEFKAKTVEELSSSEKEKLFKQNQKLHDQSYSFVLPTGQPIFKMRQVEISQNKLLLKQDQLDLYGKATLITGANGVGKSSLFKAMTKMIEYKGNFTYLKREIKQLKPRKYLTEVAQIFQKASDQFLTVTVRDELALSKKDRNQFFTDEKITEWLKKLGLQSHLDQVVYTLSGGQQKKLQILLMLITGHQVLLVDEPLSGLDQQSIKLVLTLMHECQKQLQQTYLIISHQTAELAQFCDYHLVFADQQLKYVER</sequence>
<dbReference type="PROSITE" id="PS00211">
    <property type="entry name" value="ABC_TRANSPORTER_1"/>
    <property type="match status" value="2"/>
</dbReference>
<dbReference type="EMBL" id="FMXC01000013">
    <property type="protein sequence ID" value="SDA56140.1"/>
    <property type="molecule type" value="Genomic_DNA"/>
</dbReference>
<dbReference type="GO" id="GO:0043190">
    <property type="term" value="C:ATP-binding cassette (ABC) transporter complex"/>
    <property type="evidence" value="ECO:0007669"/>
    <property type="project" value="TreeGrafter"/>
</dbReference>
<dbReference type="PROSITE" id="PS50893">
    <property type="entry name" value="ABC_TRANSPORTER_2"/>
    <property type="match status" value="2"/>
</dbReference>
<dbReference type="EMBL" id="CP123735">
    <property type="protein sequence ID" value="WGO85220.1"/>
    <property type="molecule type" value="Genomic_DNA"/>
</dbReference>
<gene>
    <name evidence="11" type="ORF">QEJ78_07365</name>
    <name evidence="10" type="ORF">SAMN02983011_01347</name>
</gene>
<keyword evidence="12" id="KW-1185">Reference proteome</keyword>
<evidence type="ECO:0000256" key="8">
    <source>
        <dbReference type="ARBA" id="ARBA00023136"/>
    </source>
</evidence>
<evidence type="ECO:0000313" key="11">
    <source>
        <dbReference type="EMBL" id="WGO85220.1"/>
    </source>
</evidence>
<comment type="similarity">
    <text evidence="2">Belongs to the ABC transporter superfamily.</text>
</comment>
<evidence type="ECO:0000256" key="3">
    <source>
        <dbReference type="ARBA" id="ARBA00022448"/>
    </source>
</evidence>
<reference evidence="11" key="2">
    <citation type="journal article" date="2022" name="Food Funct.">
        <title>Lactobacillus kefiranofaciens ZW18 from Kefir enhances the anti-tumor effect of anti-programmed cell death 1 (PD-1) immunotherapy by modulating the gut microbiota.</title>
        <authorList>
            <person name="Zhao J."/>
            <person name="Wang Y."/>
            <person name="Wang J."/>
            <person name="Lv M."/>
            <person name="Zhou C."/>
            <person name="Jia L."/>
            <person name="Geng W."/>
        </authorList>
    </citation>
    <scope>NUCLEOTIDE SEQUENCE</scope>
    <source>
        <strain evidence="11">ZW18</strain>
    </source>
</reference>
<evidence type="ECO:0000313" key="12">
    <source>
        <dbReference type="Proteomes" id="UP000181860"/>
    </source>
</evidence>
<organism evidence="11 13">
    <name type="scientific">Lactobacillus kefiranofaciens</name>
    <dbReference type="NCBI Taxonomy" id="267818"/>
    <lineage>
        <taxon>Bacteria</taxon>
        <taxon>Bacillati</taxon>
        <taxon>Bacillota</taxon>
        <taxon>Bacilli</taxon>
        <taxon>Lactobacillales</taxon>
        <taxon>Lactobacillaceae</taxon>
        <taxon>Lactobacillus</taxon>
    </lineage>
</organism>
<reference evidence="10 12" key="1">
    <citation type="submission" date="2016-10" db="EMBL/GenBank/DDBJ databases">
        <authorList>
            <person name="Varghese N."/>
            <person name="Submissions S."/>
        </authorList>
    </citation>
    <scope>NUCLEOTIDE SEQUENCE [LARGE SCALE GENOMIC DNA]</scope>
    <source>
        <strain evidence="10 12">ATCC 43761</strain>
    </source>
</reference>
<comment type="subcellular location">
    <subcellularLocation>
        <location evidence="1">Cell membrane</location>
        <topology evidence="1">Peripheral membrane protein</topology>
    </subcellularLocation>
</comment>
<dbReference type="AlphaFoldDB" id="A0AAX3UC13"/>